<dbReference type="InterPro" id="IPR036047">
    <property type="entry name" value="F-box-like_dom_sf"/>
</dbReference>
<keyword evidence="4" id="KW-1185">Reference proteome</keyword>
<gene>
    <name evidence="3" type="ORF">BWQ96_00572</name>
</gene>
<proteinExistence type="predicted"/>
<dbReference type="Gene3D" id="1.20.1280.50">
    <property type="match status" value="1"/>
</dbReference>
<feature type="region of interest" description="Disordered" evidence="1">
    <location>
        <begin position="1"/>
        <end position="76"/>
    </location>
</feature>
<protein>
    <recommendedName>
        <fullName evidence="2">F-box domain-containing protein</fullName>
    </recommendedName>
</protein>
<dbReference type="InterPro" id="IPR001810">
    <property type="entry name" value="F-box_dom"/>
</dbReference>
<feature type="compositionally biased region" description="Pro residues" evidence="1">
    <location>
        <begin position="32"/>
        <end position="44"/>
    </location>
</feature>
<dbReference type="Proteomes" id="UP000247409">
    <property type="component" value="Unassembled WGS sequence"/>
</dbReference>
<evidence type="ECO:0000256" key="1">
    <source>
        <dbReference type="SAM" id="MobiDB-lite"/>
    </source>
</evidence>
<dbReference type="Pfam" id="PF12937">
    <property type="entry name" value="F-box-like"/>
    <property type="match status" value="1"/>
</dbReference>
<reference evidence="3 4" key="1">
    <citation type="journal article" date="2018" name="Mol. Biol. Evol.">
        <title>Analysis of the draft genome of the red seaweed Gracilariopsis chorda provides insights into genome size evolution in Rhodophyta.</title>
        <authorList>
            <person name="Lee J."/>
            <person name="Yang E.C."/>
            <person name="Graf L."/>
            <person name="Yang J.H."/>
            <person name="Qiu H."/>
            <person name="Zel Zion U."/>
            <person name="Chan C.X."/>
            <person name="Stephens T.G."/>
            <person name="Weber A.P.M."/>
            <person name="Boo G.H."/>
            <person name="Boo S.M."/>
            <person name="Kim K.M."/>
            <person name="Shin Y."/>
            <person name="Jung M."/>
            <person name="Lee S.J."/>
            <person name="Yim H.S."/>
            <person name="Lee J.H."/>
            <person name="Bhattacharya D."/>
            <person name="Yoon H.S."/>
        </authorList>
    </citation>
    <scope>NUCLEOTIDE SEQUENCE [LARGE SCALE GENOMIC DNA]</scope>
    <source>
        <strain evidence="3 4">SKKU-2015</strain>
        <tissue evidence="3">Whole body</tissue>
    </source>
</reference>
<evidence type="ECO:0000313" key="3">
    <source>
        <dbReference type="EMBL" id="PXF49694.1"/>
    </source>
</evidence>
<evidence type="ECO:0000313" key="4">
    <source>
        <dbReference type="Proteomes" id="UP000247409"/>
    </source>
</evidence>
<feature type="domain" description="F-box" evidence="2">
    <location>
        <begin position="71"/>
        <end position="119"/>
    </location>
</feature>
<dbReference type="EMBL" id="NBIV01000003">
    <property type="protein sequence ID" value="PXF49694.1"/>
    <property type="molecule type" value="Genomic_DNA"/>
</dbReference>
<feature type="compositionally biased region" description="Pro residues" evidence="1">
    <location>
        <begin position="63"/>
        <end position="72"/>
    </location>
</feature>
<evidence type="ECO:0000259" key="2">
    <source>
        <dbReference type="PROSITE" id="PS50181"/>
    </source>
</evidence>
<dbReference type="SUPFAM" id="SSF81383">
    <property type="entry name" value="F-box domain"/>
    <property type="match status" value="1"/>
</dbReference>
<accession>A0A2V3J5P1</accession>
<feature type="region of interest" description="Disordered" evidence="1">
    <location>
        <begin position="224"/>
        <end position="248"/>
    </location>
</feature>
<dbReference type="AlphaFoldDB" id="A0A2V3J5P1"/>
<name>A0A2V3J5P1_9FLOR</name>
<comment type="caution">
    <text evidence="3">The sequence shown here is derived from an EMBL/GenBank/DDBJ whole genome shotgun (WGS) entry which is preliminary data.</text>
</comment>
<dbReference type="SMART" id="SM00256">
    <property type="entry name" value="FBOX"/>
    <property type="match status" value="1"/>
</dbReference>
<dbReference type="PROSITE" id="PS50181">
    <property type="entry name" value="FBOX"/>
    <property type="match status" value="1"/>
</dbReference>
<sequence>MPGTSLLAARTARPHRQPLPTKPPLRLHPRPSPRPSPLPLPPPTKRARHRPPIAQTRYHVAGPGPPHPPHPSPTSSLPDEVLVTIFRFIDDASLLAQLRTVSTQWCRVIDANPSVWRSVSFRRAAFSRSVVAHGDALRLGARSGSATVSLAAAAGNHWARFLKHFLFDNHVLRAITIAQPCASLLVSGTQYLQSRPFPPWQGCHAPPLDGVWVAVHAARWSDAPPANPPALSPSHRASRLSHPRTPGGVATAPKLPGGALVGLIHVSGAVHCAGAAASSAPCWIWRIDRAVRLNRAVRCAGFVGLWPMSTFLTDFVVSAIHRQ</sequence>
<organism evidence="3 4">
    <name type="scientific">Gracilariopsis chorda</name>
    <dbReference type="NCBI Taxonomy" id="448386"/>
    <lineage>
        <taxon>Eukaryota</taxon>
        <taxon>Rhodophyta</taxon>
        <taxon>Florideophyceae</taxon>
        <taxon>Rhodymeniophycidae</taxon>
        <taxon>Gracilariales</taxon>
        <taxon>Gracilariaceae</taxon>
        <taxon>Gracilariopsis</taxon>
    </lineage>
</organism>